<sequence>NTSTRLADCSFALRGDKKSDSLWVLSITNPNHNHELSKSSLAHPSLRRLDKQALEELNTMSKAGIRPQQIFLCDIHHQWWIEKEQSLMVENYPFDQVLNELRQKYNSLLAPQQEIVQAKLLKMIQEPPPLLLEPTIARTRGRPTGSQNNTSLSTRRISSAFEKELKTTAR</sequence>
<accession>A0A9N9NN08</accession>
<comment type="caution">
    <text evidence="2">The sequence shown here is derived from an EMBL/GenBank/DDBJ whole genome shotgun (WGS) entry which is preliminary data.</text>
</comment>
<keyword evidence="3" id="KW-1185">Reference proteome</keyword>
<evidence type="ECO:0000256" key="1">
    <source>
        <dbReference type="SAM" id="MobiDB-lite"/>
    </source>
</evidence>
<dbReference type="EMBL" id="CAJVPZ010033878">
    <property type="protein sequence ID" value="CAG8745445.1"/>
    <property type="molecule type" value="Genomic_DNA"/>
</dbReference>
<feature type="non-terminal residue" evidence="2">
    <location>
        <position position="1"/>
    </location>
</feature>
<organism evidence="2 3">
    <name type="scientific">Racocetra fulgida</name>
    <dbReference type="NCBI Taxonomy" id="60492"/>
    <lineage>
        <taxon>Eukaryota</taxon>
        <taxon>Fungi</taxon>
        <taxon>Fungi incertae sedis</taxon>
        <taxon>Mucoromycota</taxon>
        <taxon>Glomeromycotina</taxon>
        <taxon>Glomeromycetes</taxon>
        <taxon>Diversisporales</taxon>
        <taxon>Gigasporaceae</taxon>
        <taxon>Racocetra</taxon>
    </lineage>
</organism>
<dbReference type="AlphaFoldDB" id="A0A9N9NN08"/>
<feature type="non-terminal residue" evidence="2">
    <location>
        <position position="170"/>
    </location>
</feature>
<evidence type="ECO:0000313" key="2">
    <source>
        <dbReference type="EMBL" id="CAG8745445.1"/>
    </source>
</evidence>
<gene>
    <name evidence="2" type="ORF">RFULGI_LOCUS13190</name>
</gene>
<evidence type="ECO:0000313" key="3">
    <source>
        <dbReference type="Proteomes" id="UP000789396"/>
    </source>
</evidence>
<name>A0A9N9NN08_9GLOM</name>
<feature type="compositionally biased region" description="Polar residues" evidence="1">
    <location>
        <begin position="144"/>
        <end position="157"/>
    </location>
</feature>
<protein>
    <submittedName>
        <fullName evidence="2">10654_t:CDS:1</fullName>
    </submittedName>
</protein>
<dbReference type="Proteomes" id="UP000789396">
    <property type="component" value="Unassembled WGS sequence"/>
</dbReference>
<feature type="region of interest" description="Disordered" evidence="1">
    <location>
        <begin position="137"/>
        <end position="158"/>
    </location>
</feature>
<dbReference type="OrthoDB" id="10576258at2759"/>
<proteinExistence type="predicted"/>
<reference evidence="2" key="1">
    <citation type="submission" date="2021-06" db="EMBL/GenBank/DDBJ databases">
        <authorList>
            <person name="Kallberg Y."/>
            <person name="Tangrot J."/>
            <person name="Rosling A."/>
        </authorList>
    </citation>
    <scope>NUCLEOTIDE SEQUENCE</scope>
    <source>
        <strain evidence="2">IN212</strain>
    </source>
</reference>